<feature type="chain" id="PRO_5029716695" evidence="3">
    <location>
        <begin position="22"/>
        <end position="147"/>
    </location>
</feature>
<dbReference type="PANTHER" id="PTHR11240">
    <property type="entry name" value="RIBONUCLEASE T2"/>
    <property type="match status" value="1"/>
</dbReference>
<evidence type="ECO:0000256" key="2">
    <source>
        <dbReference type="RuleBase" id="RU004328"/>
    </source>
</evidence>
<reference evidence="5" key="1">
    <citation type="submission" date="2015-02" db="EMBL/GenBank/DDBJ databases">
        <title>Genome sequencing for Strongylocentrotus purpuratus.</title>
        <authorList>
            <person name="Murali S."/>
            <person name="Liu Y."/>
            <person name="Vee V."/>
            <person name="English A."/>
            <person name="Wang M."/>
            <person name="Skinner E."/>
            <person name="Han Y."/>
            <person name="Muzny D.M."/>
            <person name="Worley K.C."/>
            <person name="Gibbs R.A."/>
        </authorList>
    </citation>
    <scope>NUCLEOTIDE SEQUENCE</scope>
</reference>
<comment type="similarity">
    <text evidence="1 2">Belongs to the RNase T2 family.</text>
</comment>
<dbReference type="SUPFAM" id="SSF55895">
    <property type="entry name" value="Ribonuclease Rh-like"/>
    <property type="match status" value="1"/>
</dbReference>
<keyword evidence="3" id="KW-0732">Signal</keyword>
<dbReference type="GO" id="GO:0033897">
    <property type="term" value="F:ribonuclease T2 activity"/>
    <property type="evidence" value="ECO:0007669"/>
    <property type="project" value="InterPro"/>
</dbReference>
<dbReference type="EnsemblMetazoa" id="XM_030995247">
    <property type="protein sequence ID" value="XP_030851107"/>
    <property type="gene ID" value="LOC105444289"/>
</dbReference>
<organism evidence="4 5">
    <name type="scientific">Strongylocentrotus purpuratus</name>
    <name type="common">Purple sea urchin</name>
    <dbReference type="NCBI Taxonomy" id="7668"/>
    <lineage>
        <taxon>Eukaryota</taxon>
        <taxon>Metazoa</taxon>
        <taxon>Echinodermata</taxon>
        <taxon>Eleutherozoa</taxon>
        <taxon>Echinozoa</taxon>
        <taxon>Echinoidea</taxon>
        <taxon>Euechinoidea</taxon>
        <taxon>Echinacea</taxon>
        <taxon>Camarodonta</taxon>
        <taxon>Echinidea</taxon>
        <taxon>Strongylocentrotidae</taxon>
        <taxon>Strongylocentrotus</taxon>
    </lineage>
</organism>
<dbReference type="GO" id="GO:0006401">
    <property type="term" value="P:RNA catabolic process"/>
    <property type="evidence" value="ECO:0007669"/>
    <property type="project" value="UniProtKB-ARBA"/>
</dbReference>
<dbReference type="AlphaFoldDB" id="A0A7M7T3G4"/>
<evidence type="ECO:0000313" key="4">
    <source>
        <dbReference type="EnsemblMetazoa" id="XP_030851107"/>
    </source>
</evidence>
<dbReference type="Pfam" id="PF00445">
    <property type="entry name" value="Ribonuclease_T2"/>
    <property type="match status" value="1"/>
</dbReference>
<dbReference type="InterPro" id="IPR018188">
    <property type="entry name" value="RNase_T2_His_AS_1"/>
</dbReference>
<dbReference type="InterPro" id="IPR036430">
    <property type="entry name" value="RNase_T2-like_sf"/>
</dbReference>
<dbReference type="PROSITE" id="PS00530">
    <property type="entry name" value="RNASE_T2_1"/>
    <property type="match status" value="1"/>
</dbReference>
<keyword evidence="5" id="KW-1185">Reference proteome</keyword>
<evidence type="ECO:0000313" key="5">
    <source>
        <dbReference type="Proteomes" id="UP000007110"/>
    </source>
</evidence>
<dbReference type="InterPro" id="IPR001568">
    <property type="entry name" value="RNase_T2-like"/>
</dbReference>
<dbReference type="GeneID" id="105444289"/>
<dbReference type="InParanoid" id="A0A7M7T3G4"/>
<dbReference type="GO" id="GO:0003723">
    <property type="term" value="F:RNA binding"/>
    <property type="evidence" value="ECO:0007669"/>
    <property type="project" value="InterPro"/>
</dbReference>
<evidence type="ECO:0000256" key="1">
    <source>
        <dbReference type="ARBA" id="ARBA00007469"/>
    </source>
</evidence>
<name>A0A7M7T3G4_STRPU</name>
<reference evidence="4" key="2">
    <citation type="submission" date="2021-01" db="UniProtKB">
        <authorList>
            <consortium name="EnsemblMetazoa"/>
        </authorList>
    </citation>
    <scope>IDENTIFICATION</scope>
</reference>
<accession>A0A7M7T3G4</accession>
<dbReference type="OrthoDB" id="435754at2759"/>
<dbReference type="KEGG" id="spu:105444289"/>
<dbReference type="Proteomes" id="UP000007110">
    <property type="component" value="Unassembled WGS sequence"/>
</dbReference>
<dbReference type="RefSeq" id="XP_030851107.1">
    <property type="nucleotide sequence ID" value="XM_030995247.1"/>
</dbReference>
<dbReference type="Gene3D" id="3.90.730.10">
    <property type="entry name" value="Ribonuclease T2-like"/>
    <property type="match status" value="1"/>
</dbReference>
<sequence length="147" mass="16296">MARLSILLLLVAISYVHTSEGSYIGESLCGLCSNLWRGCHQWITSCFKKGAPAYTANYDKLTLVYEWGPSLCKKRNACTIPSTAKQIWTIHGLWPFKSNLSNIPKHSSTSSPPINCNGTYDRNALSSTIRAKLNEKWPNIETGGTND</sequence>
<dbReference type="PANTHER" id="PTHR11240:SF22">
    <property type="entry name" value="RIBONUCLEASE T2"/>
    <property type="match status" value="1"/>
</dbReference>
<evidence type="ECO:0000256" key="3">
    <source>
        <dbReference type="SAM" id="SignalP"/>
    </source>
</evidence>
<proteinExistence type="inferred from homology"/>
<protein>
    <submittedName>
        <fullName evidence="4">Uncharacterized protein</fullName>
    </submittedName>
</protein>
<feature type="signal peptide" evidence="3">
    <location>
        <begin position="1"/>
        <end position="21"/>
    </location>
</feature>